<protein>
    <submittedName>
        <fullName evidence="3">Uncharacterized protein</fullName>
    </submittedName>
</protein>
<proteinExistence type="predicted"/>
<evidence type="ECO:0000313" key="4">
    <source>
        <dbReference type="Proteomes" id="UP000607653"/>
    </source>
</evidence>
<gene>
    <name evidence="3" type="ORF">HUJ06_019404</name>
</gene>
<name>A0A822XFQ7_NELNU</name>
<accession>A0A822XFQ7</accession>
<keyword evidence="1" id="KW-0472">Membrane</keyword>
<feature type="transmembrane region" description="Helical" evidence="1">
    <location>
        <begin position="32"/>
        <end position="51"/>
    </location>
</feature>
<feature type="chain" id="PRO_5032689628" evidence="2">
    <location>
        <begin position="17"/>
        <end position="59"/>
    </location>
</feature>
<evidence type="ECO:0000313" key="3">
    <source>
        <dbReference type="EMBL" id="DAD17941.1"/>
    </source>
</evidence>
<keyword evidence="1" id="KW-0812">Transmembrane</keyword>
<keyword evidence="1" id="KW-1133">Transmembrane helix</keyword>
<organism evidence="3 4">
    <name type="scientific">Nelumbo nucifera</name>
    <name type="common">Sacred lotus</name>
    <dbReference type="NCBI Taxonomy" id="4432"/>
    <lineage>
        <taxon>Eukaryota</taxon>
        <taxon>Viridiplantae</taxon>
        <taxon>Streptophyta</taxon>
        <taxon>Embryophyta</taxon>
        <taxon>Tracheophyta</taxon>
        <taxon>Spermatophyta</taxon>
        <taxon>Magnoliopsida</taxon>
        <taxon>Proteales</taxon>
        <taxon>Nelumbonaceae</taxon>
        <taxon>Nelumbo</taxon>
    </lineage>
</organism>
<dbReference type="AlphaFoldDB" id="A0A822XFQ7"/>
<keyword evidence="2" id="KW-0732">Signal</keyword>
<dbReference type="Proteomes" id="UP000607653">
    <property type="component" value="Unassembled WGS sequence"/>
</dbReference>
<reference evidence="3 4" key="1">
    <citation type="journal article" date="2020" name="Mol. Biol. Evol.">
        <title>Distinct Expression and Methylation Patterns for Genes with Different Fates following a Single Whole-Genome Duplication in Flowering Plants.</title>
        <authorList>
            <person name="Shi T."/>
            <person name="Rahmani R.S."/>
            <person name="Gugger P.F."/>
            <person name="Wang M."/>
            <person name="Li H."/>
            <person name="Zhang Y."/>
            <person name="Li Z."/>
            <person name="Wang Q."/>
            <person name="Van de Peer Y."/>
            <person name="Marchal K."/>
            <person name="Chen J."/>
        </authorList>
    </citation>
    <scope>NUCLEOTIDE SEQUENCE [LARGE SCALE GENOMIC DNA]</scope>
    <source>
        <tissue evidence="3">Leaf</tissue>
    </source>
</reference>
<evidence type="ECO:0000256" key="2">
    <source>
        <dbReference type="SAM" id="SignalP"/>
    </source>
</evidence>
<comment type="caution">
    <text evidence="3">The sequence shown here is derived from an EMBL/GenBank/DDBJ whole genome shotgun (WGS) entry which is preliminary data.</text>
</comment>
<feature type="signal peptide" evidence="2">
    <location>
        <begin position="1"/>
        <end position="16"/>
    </location>
</feature>
<dbReference type="EMBL" id="DUZY01000001">
    <property type="protein sequence ID" value="DAD17941.1"/>
    <property type="molecule type" value="Genomic_DNA"/>
</dbReference>
<evidence type="ECO:0000256" key="1">
    <source>
        <dbReference type="SAM" id="Phobius"/>
    </source>
</evidence>
<keyword evidence="4" id="KW-1185">Reference proteome</keyword>
<sequence length="59" mass="6830">MLQVSFLLSFIFHLFGEDGCDSRVKPLVQDVIVHEVAFVYMYSTLITFFGLRITTRKTV</sequence>